<proteinExistence type="inferred from homology"/>
<evidence type="ECO:0000313" key="7">
    <source>
        <dbReference type="Proteomes" id="UP000823674"/>
    </source>
</evidence>
<dbReference type="EMBL" id="JADBGQ010000003">
    <property type="protein sequence ID" value="KAG5406233.1"/>
    <property type="molecule type" value="Genomic_DNA"/>
</dbReference>
<sequence length="834" mass="91664">MENDDGGQRGNRRKSLRHNKNVGVDVGGSISPRRSSRNRTTSPEEEATGRAKRLSKQPANGFPLALQLVAFRCVPSLAAFVGGDDAVTIMQYPEPAMPQHAGLSVVHIRKAEHDPLLIVEPMMEISGDHDDRWGLWDDETYDKKVDYMVQLLKDGHIFEKENWLGGDALDHLFVYEEKPKSPKRKRNVAAQQEPIRKQRRISGFFRRGGSNSVDTEKFAALEGRVNECFVEVEKLKSVCEKQGRTIKILKQRLKATIQKKYRRNPDTTTSLAPEHNADVCGELDFPEGGNLDGFPGPDEQRGVAEAEHAENAPVEVTADGISQVEQGCLDDLVGAVMRKAGVLSELGEAKGQGGVILLESIPGPPMVGMSDLSVAPTQAGVSCEDSAKRSGLVEEFMVVSGENKDKVEKPMVVDKVVAEFPVPVPVIMVDSIPAAGLTGKPVGGSAAPPIVDEIDVDKNSDQEQEVVPNSTGEANIVVYNNKQLYTKALQDEIDGDKKSDQEQAVVPKSAGKANVVVRDDEIGSGDDLTYEDAAEVKEGSRTVVLSDSPTEVAPKHVPVADEEELAALLLAKSPLALQEMVPLNEDVDYPFFERVLQANPKAYDICQVAGLMHVDAGGRDLDNEFFLQLATPGVWVNSTHMEVLMQYSERRYGLGVHLEGGMFLAPWFTAHMQGKGRSFKAARRKTGVAGDAKITNYLTRPRQRWGMEVDRLYTPMIWEGTHWVGLCISLTEWTIYVFDPYPQGKTMEQVEELLEPVSTMLPYWLINGRVVFTSVQTSVLVCRLYIGANFGMTTKRWRKSFIVHEDVVVCTSLGDSDGVECTSLGDLLVSGGYT</sequence>
<evidence type="ECO:0000256" key="1">
    <source>
        <dbReference type="ARBA" id="ARBA00005234"/>
    </source>
</evidence>
<evidence type="ECO:0000259" key="5">
    <source>
        <dbReference type="PROSITE" id="PS50600"/>
    </source>
</evidence>
<keyword evidence="2" id="KW-0645">Protease</keyword>
<evidence type="ECO:0000256" key="3">
    <source>
        <dbReference type="ARBA" id="ARBA00022801"/>
    </source>
</evidence>
<comment type="similarity">
    <text evidence="1">Belongs to the peptidase C48 family.</text>
</comment>
<feature type="compositionally biased region" description="Basic residues" evidence="4">
    <location>
        <begin position="10"/>
        <end position="20"/>
    </location>
</feature>
<organism evidence="6 7">
    <name type="scientific">Brassica rapa subsp. trilocularis</name>
    <dbReference type="NCBI Taxonomy" id="1813537"/>
    <lineage>
        <taxon>Eukaryota</taxon>
        <taxon>Viridiplantae</taxon>
        <taxon>Streptophyta</taxon>
        <taxon>Embryophyta</taxon>
        <taxon>Tracheophyta</taxon>
        <taxon>Spermatophyta</taxon>
        <taxon>Magnoliopsida</taxon>
        <taxon>eudicotyledons</taxon>
        <taxon>Gunneridae</taxon>
        <taxon>Pentapetalae</taxon>
        <taxon>rosids</taxon>
        <taxon>malvids</taxon>
        <taxon>Brassicales</taxon>
        <taxon>Brassicaceae</taxon>
        <taxon>Brassiceae</taxon>
        <taxon>Brassica</taxon>
    </lineage>
</organism>
<dbReference type="PROSITE" id="PS50600">
    <property type="entry name" value="ULP_PROTEASE"/>
    <property type="match status" value="1"/>
</dbReference>
<dbReference type="SUPFAM" id="SSF54001">
    <property type="entry name" value="Cysteine proteinases"/>
    <property type="match status" value="1"/>
</dbReference>
<keyword evidence="3" id="KW-0378">Hydrolase</keyword>
<feature type="domain" description="Ubiquitin-like protease family profile" evidence="5">
    <location>
        <begin position="619"/>
        <end position="793"/>
    </location>
</feature>
<dbReference type="InterPro" id="IPR003653">
    <property type="entry name" value="Peptidase_C48_C"/>
</dbReference>
<dbReference type="PANTHER" id="PTHR48449:SF1">
    <property type="entry name" value="DUF1985 DOMAIN-CONTAINING PROTEIN"/>
    <property type="match status" value="1"/>
</dbReference>
<dbReference type="PANTHER" id="PTHR48449">
    <property type="entry name" value="DUF1985 DOMAIN-CONTAINING PROTEIN"/>
    <property type="match status" value="1"/>
</dbReference>
<dbReference type="Proteomes" id="UP000823674">
    <property type="component" value="Chromosome A03"/>
</dbReference>
<evidence type="ECO:0000313" key="6">
    <source>
        <dbReference type="EMBL" id="KAG5406233.1"/>
    </source>
</evidence>
<protein>
    <recommendedName>
        <fullName evidence="5">Ubiquitin-like protease family profile domain-containing protein</fullName>
    </recommendedName>
</protein>
<keyword evidence="7" id="KW-1185">Reference proteome</keyword>
<name>A0ABQ7N5P8_BRACM</name>
<dbReference type="Gene3D" id="3.40.395.10">
    <property type="entry name" value="Adenoviral Proteinase, Chain A"/>
    <property type="match status" value="1"/>
</dbReference>
<dbReference type="InterPro" id="IPR038765">
    <property type="entry name" value="Papain-like_cys_pep_sf"/>
</dbReference>
<feature type="region of interest" description="Disordered" evidence="4">
    <location>
        <begin position="1"/>
        <end position="56"/>
    </location>
</feature>
<evidence type="ECO:0000256" key="2">
    <source>
        <dbReference type="ARBA" id="ARBA00022670"/>
    </source>
</evidence>
<gene>
    <name evidence="6" type="primary">A03g505740.1_BraROA</name>
    <name evidence="6" type="ORF">IGI04_012352</name>
</gene>
<evidence type="ECO:0000256" key="4">
    <source>
        <dbReference type="SAM" id="MobiDB-lite"/>
    </source>
</evidence>
<dbReference type="Pfam" id="PF02902">
    <property type="entry name" value="Peptidase_C48"/>
    <property type="match status" value="1"/>
</dbReference>
<accession>A0ABQ7N5P8</accession>
<reference evidence="6 7" key="1">
    <citation type="submission" date="2021-03" db="EMBL/GenBank/DDBJ databases">
        <authorList>
            <person name="King G.J."/>
            <person name="Bancroft I."/>
            <person name="Baten A."/>
            <person name="Bloomfield J."/>
            <person name="Borpatragohain P."/>
            <person name="He Z."/>
            <person name="Irish N."/>
            <person name="Irwin J."/>
            <person name="Liu K."/>
            <person name="Mauleon R.P."/>
            <person name="Moore J."/>
            <person name="Morris R."/>
            <person name="Ostergaard L."/>
            <person name="Wang B."/>
            <person name="Wells R."/>
        </authorList>
    </citation>
    <scope>NUCLEOTIDE SEQUENCE [LARGE SCALE GENOMIC DNA]</scope>
    <source>
        <strain evidence="6">R-o-18</strain>
        <tissue evidence="6">Leaf</tissue>
    </source>
</reference>
<comment type="caution">
    <text evidence="6">The sequence shown here is derived from an EMBL/GenBank/DDBJ whole genome shotgun (WGS) entry which is preliminary data.</text>
</comment>